<sequence>MGDVLTPKRQTVVDRLKRRFDLYRRHQNDCVPRYEQAANCLYENQRQDTVVLKQRFLESKAKKAKSKNDHHRTYKDTVSDGSKAQLHNKPLKRSADDPIPNTTSETTGNEDSEKAAKIPRVEPVPDKASVPDLLQTQQTNQQSILPTFSVQIVQQFSQSPLHQTSQTIQTNVTVQQTMPKPQTPQSVSNNSKQPDPPSSAQEDILQTAASSMGNTVPNVECKQEQDVGEPDLCQFKNNSQASNNSGGSVGDRLSDTFPSIEFTDESGENVIHPDLLNDLIEDVFTNSGDIMKDFNFEDSVGSLKDQEDTPKDIIDFVKGTSPNPLKSFQADSLSFVNTPTNTHSPNGLFRNIPVTSEAPNSSVSPSPVTTSPAFFNTAASQRLPTFSNSANRPLPNGLGLEFKLTEPSPAALTLKQMAEQHQNMQQKQQQQLVSPSIANRPQPFNQNTFNPHMNSLRPNFLNGPTPTIQNNSPKLQNSNTNLFNTFDQCLNNFPGDDSTNTFPGCDPISPNNMFSPEMRPRNSAGIVDPMQMKMPGHSIEQQQNPPAYGSARPLTHFADNSSIRHQNLVSSQQQQQQRPVGRQFQNNPGMQMQMNQVQQLQPRQQNPQQLQQNSRDIKQQQQQQHSVMHQHLNVYRNYPPQQPVSNPTFHVSMSQSLTFSAPFNTNTAINRPPPEYKAAHHRNVMTDNMHLVEQLNTPSQVMFNQTPKNKYSKQQPQRPPNVTITPDGSAISSSHDWRNNVMNNSNQQQPNHFRMSPFSTQDNYNNNLNASGPANVTVPLSPMYNQFRMPGNQNMPNRLVRPNRMPQGPMVMQQRQRMMIPPRSRNTTLPTMEQHTSMTMTNNPIAPNNVLGPMYSEPQEIERQDGSHLNFDFLDNIESTASDLLNFDQVMQGPPFPILDDMDILGK</sequence>
<feature type="compositionally biased region" description="Polar residues" evidence="8">
    <location>
        <begin position="100"/>
        <end position="109"/>
    </location>
</feature>
<proteinExistence type="inferred from homology"/>
<feature type="compositionally biased region" description="Low complexity" evidence="8">
    <location>
        <begin position="237"/>
        <end position="246"/>
    </location>
</feature>
<keyword evidence="7" id="KW-0539">Nucleus</keyword>
<feature type="domain" description="Neurogenic mastermind-like N-terminal" evidence="9">
    <location>
        <begin position="7"/>
        <end position="66"/>
    </location>
</feature>
<feature type="compositionally biased region" description="Basic residues" evidence="8">
    <location>
        <begin position="62"/>
        <end position="73"/>
    </location>
</feature>
<keyword evidence="4" id="KW-0805">Transcription regulation</keyword>
<dbReference type="AlphaFoldDB" id="A0AAV2BS51"/>
<dbReference type="PANTHER" id="PTHR15692:SF20">
    <property type="entry name" value="NEUROGENIC MASTERMIND-LIKE N-TERMINAL DOMAIN-CONTAINING PROTEIN"/>
    <property type="match status" value="1"/>
</dbReference>
<feature type="region of interest" description="Disordered" evidence="8">
    <location>
        <begin position="60"/>
        <end position="127"/>
    </location>
</feature>
<comment type="caution">
    <text evidence="10">The sequence shown here is derived from an EMBL/GenBank/DDBJ whole genome shotgun (WGS) entry which is preliminary data.</text>
</comment>
<evidence type="ECO:0000256" key="5">
    <source>
        <dbReference type="ARBA" id="ARBA00023159"/>
    </source>
</evidence>
<dbReference type="PANTHER" id="PTHR15692">
    <property type="entry name" value="MASTERMIND-LIKE"/>
    <property type="match status" value="1"/>
</dbReference>
<comment type="similarity">
    <text evidence="2">Belongs to the mastermind family.</text>
</comment>
<dbReference type="GO" id="GO:0007221">
    <property type="term" value="P:positive regulation of transcription of Notch receptor target"/>
    <property type="evidence" value="ECO:0007669"/>
    <property type="project" value="InterPro"/>
</dbReference>
<comment type="subcellular location">
    <subcellularLocation>
        <location evidence="1">Nucleus speckle</location>
    </subcellularLocation>
</comment>
<keyword evidence="11" id="KW-1185">Reference proteome</keyword>
<keyword evidence="5" id="KW-0010">Activator</keyword>
<keyword evidence="6" id="KW-0804">Transcription</keyword>
<evidence type="ECO:0000313" key="10">
    <source>
        <dbReference type="EMBL" id="CAL1299093.1"/>
    </source>
</evidence>
<evidence type="ECO:0000313" key="11">
    <source>
        <dbReference type="Proteomes" id="UP001497382"/>
    </source>
</evidence>
<evidence type="ECO:0000256" key="1">
    <source>
        <dbReference type="ARBA" id="ARBA00004324"/>
    </source>
</evidence>
<organism evidence="10 11">
    <name type="scientific">Larinioides sclopetarius</name>
    <dbReference type="NCBI Taxonomy" id="280406"/>
    <lineage>
        <taxon>Eukaryota</taxon>
        <taxon>Metazoa</taxon>
        <taxon>Ecdysozoa</taxon>
        <taxon>Arthropoda</taxon>
        <taxon>Chelicerata</taxon>
        <taxon>Arachnida</taxon>
        <taxon>Araneae</taxon>
        <taxon>Araneomorphae</taxon>
        <taxon>Entelegynae</taxon>
        <taxon>Araneoidea</taxon>
        <taxon>Araneidae</taxon>
        <taxon>Larinioides</taxon>
    </lineage>
</organism>
<evidence type="ECO:0000256" key="6">
    <source>
        <dbReference type="ARBA" id="ARBA00023163"/>
    </source>
</evidence>
<feature type="compositionally biased region" description="Low complexity" evidence="8">
    <location>
        <begin position="421"/>
        <end position="431"/>
    </location>
</feature>
<dbReference type="InterPro" id="IPR046370">
    <property type="entry name" value="MAML_N_sf"/>
</dbReference>
<reference evidence="10 11" key="1">
    <citation type="submission" date="2024-04" db="EMBL/GenBank/DDBJ databases">
        <authorList>
            <person name="Rising A."/>
            <person name="Reimegard J."/>
            <person name="Sonavane S."/>
            <person name="Akerstrom W."/>
            <person name="Nylinder S."/>
            <person name="Hedman E."/>
            <person name="Kallberg Y."/>
        </authorList>
    </citation>
    <scope>NUCLEOTIDE SEQUENCE [LARGE SCALE GENOMIC DNA]</scope>
</reference>
<evidence type="ECO:0000256" key="7">
    <source>
        <dbReference type="ARBA" id="ARBA00023242"/>
    </source>
</evidence>
<evidence type="ECO:0000256" key="4">
    <source>
        <dbReference type="ARBA" id="ARBA00023015"/>
    </source>
</evidence>
<dbReference type="EMBL" id="CAXIEN010000485">
    <property type="protein sequence ID" value="CAL1299093.1"/>
    <property type="molecule type" value="Genomic_DNA"/>
</dbReference>
<dbReference type="GO" id="GO:0003713">
    <property type="term" value="F:transcription coactivator activity"/>
    <property type="evidence" value="ECO:0007669"/>
    <property type="project" value="InterPro"/>
</dbReference>
<evidence type="ECO:0000256" key="2">
    <source>
        <dbReference type="ARBA" id="ARBA00008081"/>
    </source>
</evidence>
<feature type="region of interest" description="Disordered" evidence="8">
    <location>
        <begin position="421"/>
        <end position="442"/>
    </location>
</feature>
<dbReference type="Proteomes" id="UP001497382">
    <property type="component" value="Unassembled WGS sequence"/>
</dbReference>
<dbReference type="Pfam" id="PF09596">
    <property type="entry name" value="MamL-1"/>
    <property type="match status" value="1"/>
</dbReference>
<dbReference type="InterPro" id="IPR046369">
    <property type="entry name" value="MAML1-3"/>
</dbReference>
<dbReference type="Gene3D" id="6.10.250.970">
    <property type="match status" value="1"/>
</dbReference>
<feature type="region of interest" description="Disordered" evidence="8">
    <location>
        <begin position="566"/>
        <end position="627"/>
    </location>
</feature>
<dbReference type="SMART" id="SM01275">
    <property type="entry name" value="MamL-1"/>
    <property type="match status" value="1"/>
</dbReference>
<evidence type="ECO:0000259" key="9">
    <source>
        <dbReference type="SMART" id="SM01275"/>
    </source>
</evidence>
<protein>
    <recommendedName>
        <fullName evidence="9">Neurogenic mastermind-like N-terminal domain-containing protein</fullName>
    </recommendedName>
</protein>
<accession>A0AAV2BS51</accession>
<feature type="compositionally biased region" description="Low complexity" evidence="8">
    <location>
        <begin position="572"/>
        <end position="624"/>
    </location>
</feature>
<feature type="region of interest" description="Disordered" evidence="8">
    <location>
        <begin position="232"/>
        <end position="258"/>
    </location>
</feature>
<name>A0AAV2BS51_9ARAC</name>
<gene>
    <name evidence="10" type="ORF">LARSCL_LOCUS21146</name>
</gene>
<feature type="compositionally biased region" description="Polar residues" evidence="8">
    <location>
        <begin position="432"/>
        <end position="442"/>
    </location>
</feature>
<feature type="compositionally biased region" description="Polar residues" evidence="8">
    <location>
        <begin position="178"/>
        <end position="201"/>
    </location>
</feature>
<keyword evidence="3" id="KW-0914">Notch signaling pathway</keyword>
<evidence type="ECO:0000256" key="3">
    <source>
        <dbReference type="ARBA" id="ARBA00022976"/>
    </source>
</evidence>
<dbReference type="GO" id="GO:0016607">
    <property type="term" value="C:nuclear speck"/>
    <property type="evidence" value="ECO:0007669"/>
    <property type="project" value="UniProtKB-SubCell"/>
</dbReference>
<feature type="region of interest" description="Disordered" evidence="8">
    <location>
        <begin position="175"/>
        <end position="201"/>
    </location>
</feature>
<dbReference type="InterPro" id="IPR019082">
    <property type="entry name" value="Mastermind-like_N"/>
</dbReference>
<feature type="compositionally biased region" description="Basic and acidic residues" evidence="8">
    <location>
        <begin position="111"/>
        <end position="125"/>
    </location>
</feature>
<evidence type="ECO:0000256" key="8">
    <source>
        <dbReference type="SAM" id="MobiDB-lite"/>
    </source>
</evidence>